<feature type="transmembrane region" description="Helical" evidence="1">
    <location>
        <begin position="134"/>
        <end position="151"/>
    </location>
</feature>
<sequence>MDAAWKRGRALRRFAGSITVMTVLGHTVLGFEQAYLTPIAGAVTGMIAEFVLETVEAWAWRRPARYRGTPGQVADFFLPSYITGLTCAMLLYGGADPMPVVLAVLIGVGSTYVLRVRAPGVAGHRTGDTPGGHYLNPSCSGALAVVLLFPWVGVAPPYGLAEWVPGPPGSLVPLAGLVLVLGSAVNAGLVGRLPLVLGWVGGSVLQGLARGGLTDVSVIGALLPMTGVASVLATGYVLTDLGTTPARPRGQVVFGLATAAAHGLLVQFHFHVVSGLLSALLIVCAGRGAGLALLARVRPATVPVPAGARGLSEVPAGAQP</sequence>
<accession>D2AYW0</accession>
<feature type="transmembrane region" description="Helical" evidence="1">
    <location>
        <begin position="12"/>
        <end position="29"/>
    </location>
</feature>
<feature type="transmembrane region" description="Helical" evidence="1">
    <location>
        <begin position="73"/>
        <end position="92"/>
    </location>
</feature>
<keyword evidence="3" id="KW-1185">Reference proteome</keyword>
<dbReference type="OrthoDB" id="9776359at2"/>
<evidence type="ECO:0000313" key="2">
    <source>
        <dbReference type="EMBL" id="ACZ90897.1"/>
    </source>
</evidence>
<evidence type="ECO:0000313" key="3">
    <source>
        <dbReference type="Proteomes" id="UP000002029"/>
    </source>
</evidence>
<evidence type="ECO:0000256" key="1">
    <source>
        <dbReference type="SAM" id="Phobius"/>
    </source>
</evidence>
<dbReference type="HOGENOM" id="CLU_062026_0_0_11"/>
<keyword evidence="1" id="KW-0472">Membrane</keyword>
<feature type="transmembrane region" description="Helical" evidence="1">
    <location>
        <begin position="35"/>
        <end position="52"/>
    </location>
</feature>
<feature type="transmembrane region" description="Helical" evidence="1">
    <location>
        <begin position="171"/>
        <end position="189"/>
    </location>
</feature>
<feature type="transmembrane region" description="Helical" evidence="1">
    <location>
        <begin position="219"/>
        <end position="239"/>
    </location>
</feature>
<feature type="transmembrane region" description="Helical" evidence="1">
    <location>
        <begin position="98"/>
        <end position="114"/>
    </location>
</feature>
<dbReference type="STRING" id="479432.Sros_8248"/>
<organism evidence="2 3">
    <name type="scientific">Streptosporangium roseum (strain ATCC 12428 / DSM 43021 / JCM 3005 / KCTC 9067 / NCIMB 10171 / NRRL 2505 / NI 9100)</name>
    <dbReference type="NCBI Taxonomy" id="479432"/>
    <lineage>
        <taxon>Bacteria</taxon>
        <taxon>Bacillati</taxon>
        <taxon>Actinomycetota</taxon>
        <taxon>Actinomycetes</taxon>
        <taxon>Streptosporangiales</taxon>
        <taxon>Streptosporangiaceae</taxon>
        <taxon>Streptosporangium</taxon>
    </lineage>
</organism>
<dbReference type="RefSeq" id="WP_012894627.1">
    <property type="nucleotide sequence ID" value="NC_013595.1"/>
</dbReference>
<dbReference type="eggNOG" id="COG4658">
    <property type="taxonomic scope" value="Bacteria"/>
</dbReference>
<dbReference type="Proteomes" id="UP000002029">
    <property type="component" value="Chromosome"/>
</dbReference>
<keyword evidence="1" id="KW-0812">Transmembrane</keyword>
<protein>
    <submittedName>
        <fullName evidence="2">Uncharacterized protein</fullName>
    </submittedName>
</protein>
<feature type="transmembrane region" description="Helical" evidence="1">
    <location>
        <begin position="276"/>
        <end position="295"/>
    </location>
</feature>
<reference evidence="2 3" key="1">
    <citation type="journal article" date="2010" name="Stand. Genomic Sci.">
        <title>Complete genome sequence of Streptosporangium roseum type strain (NI 9100).</title>
        <authorList>
            <person name="Nolan M."/>
            <person name="Sikorski J."/>
            <person name="Jando M."/>
            <person name="Lucas S."/>
            <person name="Lapidus A."/>
            <person name="Glavina Del Rio T."/>
            <person name="Chen F."/>
            <person name="Tice H."/>
            <person name="Pitluck S."/>
            <person name="Cheng J.F."/>
            <person name="Chertkov O."/>
            <person name="Sims D."/>
            <person name="Meincke L."/>
            <person name="Brettin T."/>
            <person name="Han C."/>
            <person name="Detter J.C."/>
            <person name="Bruce D."/>
            <person name="Goodwin L."/>
            <person name="Land M."/>
            <person name="Hauser L."/>
            <person name="Chang Y.J."/>
            <person name="Jeffries C.D."/>
            <person name="Ivanova N."/>
            <person name="Mavromatis K."/>
            <person name="Mikhailova N."/>
            <person name="Chen A."/>
            <person name="Palaniappan K."/>
            <person name="Chain P."/>
            <person name="Rohde M."/>
            <person name="Goker M."/>
            <person name="Bristow J."/>
            <person name="Eisen J.A."/>
            <person name="Markowitz V."/>
            <person name="Hugenholtz P."/>
            <person name="Kyrpides N.C."/>
            <person name="Klenk H.P."/>
        </authorList>
    </citation>
    <scope>NUCLEOTIDE SEQUENCE [LARGE SCALE GENOMIC DNA]</scope>
    <source>
        <strain evidence="3">ATCC 12428 / DSM 43021 / JCM 3005 / NI 9100</strain>
    </source>
</reference>
<dbReference type="KEGG" id="sro:Sros_8248"/>
<dbReference type="AlphaFoldDB" id="D2AYW0"/>
<proteinExistence type="predicted"/>
<name>D2AYW0_STRRD</name>
<keyword evidence="1" id="KW-1133">Transmembrane helix</keyword>
<gene>
    <name evidence="2" type="ordered locus">Sros_8248</name>
</gene>
<dbReference type="EMBL" id="CP001814">
    <property type="protein sequence ID" value="ACZ90897.1"/>
    <property type="molecule type" value="Genomic_DNA"/>
</dbReference>